<protein>
    <submittedName>
        <fullName evidence="1">Uncharacterized protein</fullName>
    </submittedName>
</protein>
<organism evidence="1 2">
    <name type="scientific">Clytia hemisphaerica</name>
    <dbReference type="NCBI Taxonomy" id="252671"/>
    <lineage>
        <taxon>Eukaryota</taxon>
        <taxon>Metazoa</taxon>
        <taxon>Cnidaria</taxon>
        <taxon>Hydrozoa</taxon>
        <taxon>Hydroidolina</taxon>
        <taxon>Leptothecata</taxon>
        <taxon>Obeliida</taxon>
        <taxon>Clytiidae</taxon>
        <taxon>Clytia</taxon>
    </lineage>
</organism>
<proteinExistence type="predicted"/>
<sequence>MTDPLERTKRAVPAKHVAFVTSKIRMSKFITDNASKDKPTSMDNAVLDEDLIYFQETAELAKKTSMGRIINNTKDETEHIIRVWMTPKEREDATKASALTKPELVARIEKLLPKYPRFEQEYKSDVKGKIKDLHVDFFLKLQDCDWAE</sequence>
<dbReference type="AlphaFoldDB" id="A0A7M5XLV6"/>
<evidence type="ECO:0000313" key="2">
    <source>
        <dbReference type="Proteomes" id="UP000594262"/>
    </source>
</evidence>
<dbReference type="GeneID" id="136797400"/>
<dbReference type="RefSeq" id="XP_066910084.1">
    <property type="nucleotide sequence ID" value="XM_067053983.1"/>
</dbReference>
<reference evidence="1" key="1">
    <citation type="submission" date="2021-01" db="UniProtKB">
        <authorList>
            <consortium name="EnsemblMetazoa"/>
        </authorList>
    </citation>
    <scope>IDENTIFICATION</scope>
</reference>
<name>A0A7M5XLV6_9CNID</name>
<keyword evidence="2" id="KW-1185">Reference proteome</keyword>
<dbReference type="Proteomes" id="UP000594262">
    <property type="component" value="Unplaced"/>
</dbReference>
<dbReference type="EnsemblMetazoa" id="CLYHEMT025163.1">
    <property type="protein sequence ID" value="CLYHEMP025163.1"/>
    <property type="gene ID" value="CLYHEMG025163"/>
</dbReference>
<evidence type="ECO:0000313" key="1">
    <source>
        <dbReference type="EnsemblMetazoa" id="CLYHEMP025163.1"/>
    </source>
</evidence>
<accession>A0A7M5XLV6</accession>